<reference evidence="2 3" key="1">
    <citation type="submission" date="2017-02" db="EMBL/GenBank/DDBJ databases">
        <authorList>
            <person name="Peterson S.W."/>
        </authorList>
    </citation>
    <scope>NUCLEOTIDE SEQUENCE [LARGE SCALE GENOMIC DNA]</scope>
    <source>
        <strain evidence="2 3">ATCC 43324</strain>
    </source>
</reference>
<dbReference type="Gene3D" id="2.40.160.20">
    <property type="match status" value="1"/>
</dbReference>
<evidence type="ECO:0000313" key="2">
    <source>
        <dbReference type="EMBL" id="SKA09301.1"/>
    </source>
</evidence>
<accession>A0A1T4R0Q9</accession>
<dbReference type="EMBL" id="FUXK01000027">
    <property type="protein sequence ID" value="SKA09301.1"/>
    <property type="molecule type" value="Genomic_DNA"/>
</dbReference>
<dbReference type="AlphaFoldDB" id="A0A1T4R0Q9"/>
<evidence type="ECO:0000256" key="1">
    <source>
        <dbReference type="SAM" id="SignalP"/>
    </source>
</evidence>
<proteinExistence type="predicted"/>
<name>A0A1T4R0Q9_9BACT</name>
<dbReference type="RefSeq" id="WP_025070643.1">
    <property type="nucleotide sequence ID" value="NZ_FUXK01000027.1"/>
</dbReference>
<dbReference type="Proteomes" id="UP000190065">
    <property type="component" value="Unassembled WGS sequence"/>
</dbReference>
<sequence>MTTCRKRCSLTVLACAFAALATAQSTENKKPRQWSLQATWSKTTLEDDSPAGQSISVGDDEGEAYTLMGDYYLNKHIALTAGLAYGREGLLTNLGSGLGLKKSHRLDFIGGAKLYPLPNKWLVQPFIGGNVMVNPFSFWGQSGSKTYSVFHQNHWRKLNVDYALRNPTLQFAPRVGFDLYLFTSVALTMDWDLRWALGGYHRADLRFIDGPYMGQLLHYDTSTPRTAFSVGLKVDFPAKPVSEQTTNTLWGAILTVLGLWFTATDTSTPYSR</sequence>
<keyword evidence="1" id="KW-0732">Signal</keyword>
<feature type="chain" id="PRO_5010564025" description="Outer membrane protein beta-barrel domain-containing protein" evidence="1">
    <location>
        <begin position="24"/>
        <end position="272"/>
    </location>
</feature>
<evidence type="ECO:0000313" key="3">
    <source>
        <dbReference type="Proteomes" id="UP000190065"/>
    </source>
</evidence>
<organism evidence="2 3">
    <name type="scientific">Segatella oulorum</name>
    <dbReference type="NCBI Taxonomy" id="28136"/>
    <lineage>
        <taxon>Bacteria</taxon>
        <taxon>Pseudomonadati</taxon>
        <taxon>Bacteroidota</taxon>
        <taxon>Bacteroidia</taxon>
        <taxon>Bacteroidales</taxon>
        <taxon>Prevotellaceae</taxon>
        <taxon>Segatella</taxon>
    </lineage>
</organism>
<protein>
    <recommendedName>
        <fullName evidence="4">Outer membrane protein beta-barrel domain-containing protein</fullName>
    </recommendedName>
</protein>
<dbReference type="STRING" id="28136.SAMN02745202_02025"/>
<gene>
    <name evidence="2" type="ORF">SAMN02745202_02025</name>
</gene>
<evidence type="ECO:0008006" key="4">
    <source>
        <dbReference type="Google" id="ProtNLM"/>
    </source>
</evidence>
<feature type="signal peptide" evidence="1">
    <location>
        <begin position="1"/>
        <end position="23"/>
    </location>
</feature>